<name>A0A6A5VMZ1_9PLEO</name>
<sequence length="118" mass="13835">MDRKLYTPLNPNAKEIRLLEIALGDFDDDMIMRLRIERLDENETDFKTLSYAWGREKCPRKAFMNGHAVSIGRNLDCALRDLRHNIAGHSVWVDALCINQDNVLERNEQVQLMREIYS</sequence>
<dbReference type="InterPro" id="IPR010730">
    <property type="entry name" value="HET"/>
</dbReference>
<gene>
    <name evidence="2" type="ORF">BU23DRAFT_564787</name>
</gene>
<evidence type="ECO:0000259" key="1">
    <source>
        <dbReference type="Pfam" id="PF06985"/>
    </source>
</evidence>
<protein>
    <recommendedName>
        <fullName evidence="1">Heterokaryon incompatibility domain-containing protein</fullName>
    </recommendedName>
</protein>
<evidence type="ECO:0000313" key="2">
    <source>
        <dbReference type="EMBL" id="KAF1977940.1"/>
    </source>
</evidence>
<dbReference type="PANTHER" id="PTHR24148:SF82">
    <property type="entry name" value="HETEROKARYON INCOMPATIBILITY DOMAIN-CONTAINING PROTEIN"/>
    <property type="match status" value="1"/>
</dbReference>
<dbReference type="Proteomes" id="UP000800036">
    <property type="component" value="Unassembled WGS sequence"/>
</dbReference>
<dbReference type="InterPro" id="IPR052895">
    <property type="entry name" value="HetReg/Transcr_Mod"/>
</dbReference>
<keyword evidence="3" id="KW-1185">Reference proteome</keyword>
<evidence type="ECO:0000313" key="3">
    <source>
        <dbReference type="Proteomes" id="UP000800036"/>
    </source>
</evidence>
<dbReference type="PANTHER" id="PTHR24148">
    <property type="entry name" value="ANKYRIN REPEAT DOMAIN-CONTAINING PROTEIN 39 HOMOLOG-RELATED"/>
    <property type="match status" value="1"/>
</dbReference>
<proteinExistence type="predicted"/>
<dbReference type="EMBL" id="ML976662">
    <property type="protein sequence ID" value="KAF1977940.1"/>
    <property type="molecule type" value="Genomic_DNA"/>
</dbReference>
<dbReference type="Pfam" id="PF06985">
    <property type="entry name" value="HET"/>
    <property type="match status" value="1"/>
</dbReference>
<dbReference type="OrthoDB" id="3553147at2759"/>
<reference evidence="2" key="1">
    <citation type="journal article" date="2020" name="Stud. Mycol.">
        <title>101 Dothideomycetes genomes: a test case for predicting lifestyles and emergence of pathogens.</title>
        <authorList>
            <person name="Haridas S."/>
            <person name="Albert R."/>
            <person name="Binder M."/>
            <person name="Bloem J."/>
            <person name="Labutti K."/>
            <person name="Salamov A."/>
            <person name="Andreopoulos B."/>
            <person name="Baker S."/>
            <person name="Barry K."/>
            <person name="Bills G."/>
            <person name="Bluhm B."/>
            <person name="Cannon C."/>
            <person name="Castanera R."/>
            <person name="Culley D."/>
            <person name="Daum C."/>
            <person name="Ezra D."/>
            <person name="Gonzalez J."/>
            <person name="Henrissat B."/>
            <person name="Kuo A."/>
            <person name="Liang C."/>
            <person name="Lipzen A."/>
            <person name="Lutzoni F."/>
            <person name="Magnuson J."/>
            <person name="Mondo S."/>
            <person name="Nolan M."/>
            <person name="Ohm R."/>
            <person name="Pangilinan J."/>
            <person name="Park H.-J."/>
            <person name="Ramirez L."/>
            <person name="Alfaro M."/>
            <person name="Sun H."/>
            <person name="Tritt A."/>
            <person name="Yoshinaga Y."/>
            <person name="Zwiers L.-H."/>
            <person name="Turgeon B."/>
            <person name="Goodwin S."/>
            <person name="Spatafora J."/>
            <person name="Crous P."/>
            <person name="Grigoriev I."/>
        </authorList>
    </citation>
    <scope>NUCLEOTIDE SEQUENCE</scope>
    <source>
        <strain evidence="2">CBS 107.79</strain>
    </source>
</reference>
<accession>A0A6A5VMZ1</accession>
<dbReference type="AlphaFoldDB" id="A0A6A5VMZ1"/>
<feature type="domain" description="Heterokaryon incompatibility" evidence="1">
    <location>
        <begin position="46"/>
        <end position="118"/>
    </location>
</feature>
<organism evidence="2 3">
    <name type="scientific">Bimuria novae-zelandiae CBS 107.79</name>
    <dbReference type="NCBI Taxonomy" id="1447943"/>
    <lineage>
        <taxon>Eukaryota</taxon>
        <taxon>Fungi</taxon>
        <taxon>Dikarya</taxon>
        <taxon>Ascomycota</taxon>
        <taxon>Pezizomycotina</taxon>
        <taxon>Dothideomycetes</taxon>
        <taxon>Pleosporomycetidae</taxon>
        <taxon>Pleosporales</taxon>
        <taxon>Massarineae</taxon>
        <taxon>Didymosphaeriaceae</taxon>
        <taxon>Bimuria</taxon>
    </lineage>
</organism>